<gene>
    <name evidence="2" type="ORF">GRX66_15440</name>
</gene>
<dbReference type="RefSeq" id="WP_233745572.1">
    <property type="nucleotide sequence ID" value="NZ_WUUU01000172.1"/>
</dbReference>
<organism evidence="2 3">
    <name type="scientific">Halobacterium bonnevillei</name>
    <dbReference type="NCBI Taxonomy" id="2692200"/>
    <lineage>
        <taxon>Archaea</taxon>
        <taxon>Methanobacteriati</taxon>
        <taxon>Methanobacteriota</taxon>
        <taxon>Stenosarchaea group</taxon>
        <taxon>Halobacteria</taxon>
        <taxon>Halobacteriales</taxon>
        <taxon>Halobacteriaceae</taxon>
        <taxon>Halobacterium</taxon>
    </lineage>
</organism>
<dbReference type="InterPro" id="IPR002423">
    <property type="entry name" value="Cpn60/GroEL/TCP-1"/>
</dbReference>
<evidence type="ECO:0000313" key="2">
    <source>
        <dbReference type="EMBL" id="MXR21930.1"/>
    </source>
</evidence>
<dbReference type="Pfam" id="PF00118">
    <property type="entry name" value="Cpn60_TCP1"/>
    <property type="match status" value="1"/>
</dbReference>
<proteinExistence type="predicted"/>
<evidence type="ECO:0000313" key="3">
    <source>
        <dbReference type="Proteomes" id="UP000471521"/>
    </source>
</evidence>
<sequence length="115" mass="11999">SVPDRSAVVMDAFADALEDLPRTLARNAGGDAVDVLTALRAGGPDAVFDSDARTVRAAGEQGPYDLAAVVDGVVATASDVVVQLVRIDDVVRAADGTDDEPTDYDFRPDPERDLA</sequence>
<keyword evidence="3" id="KW-1185">Reference proteome</keyword>
<dbReference type="EMBL" id="WUUU01000172">
    <property type="protein sequence ID" value="MXR21930.1"/>
    <property type="molecule type" value="Genomic_DNA"/>
</dbReference>
<dbReference type="GO" id="GO:0005524">
    <property type="term" value="F:ATP binding"/>
    <property type="evidence" value="ECO:0007669"/>
    <property type="project" value="InterPro"/>
</dbReference>
<feature type="compositionally biased region" description="Basic and acidic residues" evidence="1">
    <location>
        <begin position="104"/>
        <end position="115"/>
    </location>
</feature>
<protein>
    <recommendedName>
        <fullName evidence="4">Thermosome subunit</fullName>
    </recommendedName>
</protein>
<feature type="non-terminal residue" evidence="2">
    <location>
        <position position="1"/>
    </location>
</feature>
<name>A0A6B0ST01_9EURY</name>
<evidence type="ECO:0000256" key="1">
    <source>
        <dbReference type="SAM" id="MobiDB-lite"/>
    </source>
</evidence>
<comment type="caution">
    <text evidence="2">The sequence shown here is derived from an EMBL/GenBank/DDBJ whole genome shotgun (WGS) entry which is preliminary data.</text>
</comment>
<feature type="region of interest" description="Disordered" evidence="1">
    <location>
        <begin position="93"/>
        <end position="115"/>
    </location>
</feature>
<dbReference type="AlphaFoldDB" id="A0A6B0ST01"/>
<dbReference type="SUPFAM" id="SSF48592">
    <property type="entry name" value="GroEL equatorial domain-like"/>
    <property type="match status" value="1"/>
</dbReference>
<dbReference type="Proteomes" id="UP000471521">
    <property type="component" value="Unassembled WGS sequence"/>
</dbReference>
<dbReference type="InterPro" id="IPR027413">
    <property type="entry name" value="GROEL-like_equatorial_sf"/>
</dbReference>
<evidence type="ECO:0008006" key="4">
    <source>
        <dbReference type="Google" id="ProtNLM"/>
    </source>
</evidence>
<reference evidence="2 3" key="1">
    <citation type="submission" date="2019-12" db="EMBL/GenBank/DDBJ databases">
        <title>Isolation and characterization of three novel carbon monoxide-oxidizing members of Halobacteria from salione crusts and soils.</title>
        <authorList>
            <person name="Myers M.R."/>
            <person name="King G.M."/>
        </authorList>
    </citation>
    <scope>NUCLEOTIDE SEQUENCE [LARGE SCALE GENOMIC DNA]</scope>
    <source>
        <strain evidence="2 3">PCN9</strain>
    </source>
</reference>
<accession>A0A6B0ST01</accession>
<dbReference type="Gene3D" id="1.10.560.10">
    <property type="entry name" value="GroEL-like equatorial domain"/>
    <property type="match status" value="1"/>
</dbReference>